<reference evidence="2 3" key="1">
    <citation type="submission" date="2020-04" db="EMBL/GenBank/DDBJ databases">
        <title>Genome sequencing of novel species.</title>
        <authorList>
            <person name="Heo J."/>
            <person name="Kim S.-J."/>
            <person name="Kim J.-S."/>
            <person name="Hong S.-B."/>
            <person name="Kwon S.-W."/>
        </authorList>
    </citation>
    <scope>NUCLEOTIDE SEQUENCE [LARGE SCALE GENOMIC DNA]</scope>
    <source>
        <strain evidence="2 3">MFER-1</strain>
    </source>
</reference>
<keyword evidence="3" id="KW-1185">Reference proteome</keyword>
<proteinExistence type="predicted"/>
<dbReference type="Proteomes" id="UP000502248">
    <property type="component" value="Chromosome"/>
</dbReference>
<sequence>MRPGRQRCGRRAKMIIVSIFTVFIFLYLIYALVNPEKF</sequence>
<feature type="transmembrane region" description="Helical" evidence="1">
    <location>
        <begin position="12"/>
        <end position="33"/>
    </location>
</feature>
<name>A0A7Z2VNF2_9BACL</name>
<evidence type="ECO:0000313" key="2">
    <source>
        <dbReference type="EMBL" id="QJD86546.1"/>
    </source>
</evidence>
<evidence type="ECO:0000256" key="1">
    <source>
        <dbReference type="SAM" id="Phobius"/>
    </source>
</evidence>
<dbReference type="GO" id="GO:0008556">
    <property type="term" value="F:P-type potassium transmembrane transporter activity"/>
    <property type="evidence" value="ECO:0007669"/>
    <property type="project" value="InterPro"/>
</dbReference>
<dbReference type="InterPro" id="IPR011726">
    <property type="entry name" value="KdpF"/>
</dbReference>
<dbReference type="KEGG" id="cheb:HH215_27495"/>
<keyword evidence="1" id="KW-0812">Transmembrane</keyword>
<dbReference type="GO" id="GO:0005886">
    <property type="term" value="C:plasma membrane"/>
    <property type="evidence" value="ECO:0007669"/>
    <property type="project" value="InterPro"/>
</dbReference>
<dbReference type="Pfam" id="PF09604">
    <property type="entry name" value="Potass_KdpF"/>
    <property type="match status" value="1"/>
</dbReference>
<organism evidence="2 3">
    <name type="scientific">Cohnella herbarum</name>
    <dbReference type="NCBI Taxonomy" id="2728023"/>
    <lineage>
        <taxon>Bacteria</taxon>
        <taxon>Bacillati</taxon>
        <taxon>Bacillota</taxon>
        <taxon>Bacilli</taxon>
        <taxon>Bacillales</taxon>
        <taxon>Paenibacillaceae</taxon>
        <taxon>Cohnella</taxon>
    </lineage>
</organism>
<keyword evidence="1" id="KW-1133">Transmembrane helix</keyword>
<accession>A0A7Z2VNF2</accession>
<evidence type="ECO:0000313" key="3">
    <source>
        <dbReference type="Proteomes" id="UP000502248"/>
    </source>
</evidence>
<keyword evidence="1" id="KW-0472">Membrane</keyword>
<dbReference type="EMBL" id="CP051680">
    <property type="protein sequence ID" value="QJD86546.1"/>
    <property type="molecule type" value="Genomic_DNA"/>
</dbReference>
<dbReference type="AlphaFoldDB" id="A0A7Z2VNF2"/>
<protein>
    <submittedName>
        <fullName evidence="2">Potassium-transporting ATPase subunit F</fullName>
    </submittedName>
</protein>
<gene>
    <name evidence="2" type="ORF">HH215_27495</name>
</gene>